<accession>A0ABD7C4N4</accession>
<dbReference type="Proteomes" id="UP000596095">
    <property type="component" value="Chromosome"/>
</dbReference>
<gene>
    <name evidence="2" type="ORF">JJL50_01925</name>
</gene>
<dbReference type="AlphaFoldDB" id="A0ABD7C4N4"/>
<evidence type="ECO:0000256" key="1">
    <source>
        <dbReference type="SAM" id="SignalP"/>
    </source>
</evidence>
<feature type="signal peptide" evidence="1">
    <location>
        <begin position="1"/>
        <end position="19"/>
    </location>
</feature>
<name>A0ABD7C4N4_STEMA</name>
<evidence type="ECO:0008006" key="4">
    <source>
        <dbReference type="Google" id="ProtNLM"/>
    </source>
</evidence>
<feature type="chain" id="PRO_5044878020" description="DUF4258 domain-containing protein" evidence="1">
    <location>
        <begin position="20"/>
        <end position="120"/>
    </location>
</feature>
<sequence length="120" mass="13337">MKLLIYGAVLLAALSAAIASRHAPKADLELRMFRKVSDAEFAVIREEAVRLVRGGLVQHARYAGDRYFEVSCDGIPVMLVDNSLEQLVIVLYADREIDVPCVVPLLSHWSGRFVAERARA</sequence>
<reference evidence="2 3" key="1">
    <citation type="submission" date="2021-01" db="EMBL/GenBank/DDBJ databases">
        <title>Genome Characterization of a novel Stenotrophomonas isolate with high keratinase activity.</title>
        <authorList>
            <person name="Cao Z.-J."/>
        </authorList>
    </citation>
    <scope>NUCLEOTIDE SEQUENCE [LARGE SCALE GENOMIC DNA]</scope>
    <source>
        <strain evidence="2 3">DHHJ</strain>
    </source>
</reference>
<keyword evidence="1" id="KW-0732">Signal</keyword>
<dbReference type="EMBL" id="CP067993">
    <property type="protein sequence ID" value="QQQ42837.1"/>
    <property type="molecule type" value="Genomic_DNA"/>
</dbReference>
<proteinExistence type="predicted"/>
<organism evidence="2 3">
    <name type="scientific">Stenotrophomonas maltophilia</name>
    <name type="common">Pseudomonas maltophilia</name>
    <name type="synonym">Xanthomonas maltophilia</name>
    <dbReference type="NCBI Taxonomy" id="40324"/>
    <lineage>
        <taxon>Bacteria</taxon>
        <taxon>Pseudomonadati</taxon>
        <taxon>Pseudomonadota</taxon>
        <taxon>Gammaproteobacteria</taxon>
        <taxon>Lysobacterales</taxon>
        <taxon>Lysobacteraceae</taxon>
        <taxon>Stenotrophomonas</taxon>
        <taxon>Stenotrophomonas maltophilia group</taxon>
    </lineage>
</organism>
<protein>
    <recommendedName>
        <fullName evidence="4">DUF4258 domain-containing protein</fullName>
    </recommendedName>
</protein>
<dbReference type="RefSeq" id="WP_201117991.1">
    <property type="nucleotide sequence ID" value="NZ_CP067993.1"/>
</dbReference>
<evidence type="ECO:0000313" key="3">
    <source>
        <dbReference type="Proteomes" id="UP000596095"/>
    </source>
</evidence>
<evidence type="ECO:0000313" key="2">
    <source>
        <dbReference type="EMBL" id="QQQ42837.1"/>
    </source>
</evidence>